<protein>
    <submittedName>
        <fullName evidence="1">Uncharacterized protein</fullName>
    </submittedName>
</protein>
<gene>
    <name evidence="1" type="ORF">PCOR1329_LOCUS70660</name>
</gene>
<comment type="caution">
    <text evidence="1">The sequence shown here is derived from an EMBL/GenBank/DDBJ whole genome shotgun (WGS) entry which is preliminary data.</text>
</comment>
<evidence type="ECO:0000313" key="2">
    <source>
        <dbReference type="Proteomes" id="UP001189429"/>
    </source>
</evidence>
<feature type="non-terminal residue" evidence="1">
    <location>
        <position position="111"/>
    </location>
</feature>
<keyword evidence="2" id="KW-1185">Reference proteome</keyword>
<organism evidence="1 2">
    <name type="scientific">Prorocentrum cordatum</name>
    <dbReference type="NCBI Taxonomy" id="2364126"/>
    <lineage>
        <taxon>Eukaryota</taxon>
        <taxon>Sar</taxon>
        <taxon>Alveolata</taxon>
        <taxon>Dinophyceae</taxon>
        <taxon>Prorocentrales</taxon>
        <taxon>Prorocentraceae</taxon>
        <taxon>Prorocentrum</taxon>
    </lineage>
</organism>
<evidence type="ECO:0000313" key="1">
    <source>
        <dbReference type="EMBL" id="CAK0890410.1"/>
    </source>
</evidence>
<proteinExistence type="predicted"/>
<dbReference type="Proteomes" id="UP001189429">
    <property type="component" value="Unassembled WGS sequence"/>
</dbReference>
<accession>A0ABN9WXQ6</accession>
<name>A0ABN9WXQ6_9DINO</name>
<dbReference type="EMBL" id="CAUYUJ010019348">
    <property type="protein sequence ID" value="CAK0890410.1"/>
    <property type="molecule type" value="Genomic_DNA"/>
</dbReference>
<sequence length="111" mass="12706">MADFKTLDIPERQVLISFWGDLNNLVYHHRVLLFATPQPGKWIVGTPDFNVQYADHAEHQVFPFVHDEPIPRRYRAQTCAFDAPIDPETLARMRRAGRDFLEVFGLVGAAG</sequence>
<reference evidence="1" key="1">
    <citation type="submission" date="2023-10" db="EMBL/GenBank/DDBJ databases">
        <authorList>
            <person name="Chen Y."/>
            <person name="Shah S."/>
            <person name="Dougan E. K."/>
            <person name="Thang M."/>
            <person name="Chan C."/>
        </authorList>
    </citation>
    <scope>NUCLEOTIDE SEQUENCE [LARGE SCALE GENOMIC DNA]</scope>
</reference>